<dbReference type="InterPro" id="IPR036291">
    <property type="entry name" value="NAD(P)-bd_dom_sf"/>
</dbReference>
<proteinExistence type="inferred from homology"/>
<feature type="region of interest" description="Disordered" evidence="3">
    <location>
        <begin position="255"/>
        <end position="275"/>
    </location>
</feature>
<keyword evidence="2" id="KW-0560">Oxidoreductase</keyword>
<organism evidence="4 5">
    <name type="scientific">Mycobacterium adipatum</name>
    <dbReference type="NCBI Taxonomy" id="1682113"/>
    <lineage>
        <taxon>Bacteria</taxon>
        <taxon>Bacillati</taxon>
        <taxon>Actinomycetota</taxon>
        <taxon>Actinomycetes</taxon>
        <taxon>Mycobacteriales</taxon>
        <taxon>Mycobacteriaceae</taxon>
        <taxon>Mycobacterium</taxon>
    </lineage>
</organism>
<name>A0A172UJD8_9MYCO</name>
<dbReference type="RefSeq" id="WP_067992926.1">
    <property type="nucleotide sequence ID" value="NZ_CP015596.1"/>
</dbReference>
<dbReference type="PANTHER" id="PTHR43669:SF3">
    <property type="entry name" value="ALCOHOL DEHYDROGENASE, PUTATIVE (AFU_ORTHOLOGUE AFUA_3G03445)-RELATED"/>
    <property type="match status" value="1"/>
</dbReference>
<dbReference type="Gene3D" id="3.40.50.720">
    <property type="entry name" value="NAD(P)-binding Rossmann-like Domain"/>
    <property type="match status" value="1"/>
</dbReference>
<reference evidence="4 5" key="1">
    <citation type="submission" date="2016-05" db="EMBL/GenBank/DDBJ databases">
        <title>Complete genome sequence of a phthalic acid esters degrading Mycobacterium sp. YC-RL4.</title>
        <authorList>
            <person name="Ren L."/>
            <person name="Fan S."/>
            <person name="Ruth N."/>
            <person name="Jia Y."/>
            <person name="Wang J."/>
            <person name="Qiao C."/>
        </authorList>
    </citation>
    <scope>NUCLEOTIDE SEQUENCE [LARGE SCALE GENOMIC DNA]</scope>
    <source>
        <strain evidence="4 5">YC-RL4</strain>
    </source>
</reference>
<keyword evidence="5" id="KW-1185">Reference proteome</keyword>
<evidence type="ECO:0000313" key="5">
    <source>
        <dbReference type="Proteomes" id="UP000077143"/>
    </source>
</evidence>
<evidence type="ECO:0000256" key="1">
    <source>
        <dbReference type="ARBA" id="ARBA00006484"/>
    </source>
</evidence>
<dbReference type="AlphaFoldDB" id="A0A172UJD8"/>
<accession>A0A172UJD8</accession>
<comment type="similarity">
    <text evidence="1">Belongs to the short-chain dehydrogenases/reductases (SDR) family.</text>
</comment>
<dbReference type="PRINTS" id="PR00081">
    <property type="entry name" value="GDHRDH"/>
</dbReference>
<dbReference type="GO" id="GO:0016491">
    <property type="term" value="F:oxidoreductase activity"/>
    <property type="evidence" value="ECO:0007669"/>
    <property type="project" value="UniProtKB-KW"/>
</dbReference>
<dbReference type="EMBL" id="CP015596">
    <property type="protein sequence ID" value="ANE79168.1"/>
    <property type="molecule type" value="Genomic_DNA"/>
</dbReference>
<dbReference type="InterPro" id="IPR020904">
    <property type="entry name" value="Sc_DH/Rdtase_CS"/>
</dbReference>
<dbReference type="CDD" id="cd05233">
    <property type="entry name" value="SDR_c"/>
    <property type="match status" value="1"/>
</dbReference>
<evidence type="ECO:0000256" key="3">
    <source>
        <dbReference type="SAM" id="MobiDB-lite"/>
    </source>
</evidence>
<sequence length="275" mass="29319">MPRFDPLPDRRPALVAGASSGIGEATAIRLARNGFPVALGARRVEKLDEIVGKIRADGGEAITVHLDVTDADSVKAAVEQTTAELGDIEVLVAGAGDTYFGKLDAISTEQFESQIQIHLIGANRVASAVLPGMIERRRGDLIFVGSDVALRQRPHMGAYGAAKAALVAMVTNYQMELEGTGVRASIVHPGPTKTSMGWSLPAELIGPALEDWAKWGQARHDYFLRADDLARAITFVAETPRGGFIANMELQPEAPLADTKDRQKLALGEEGMPAT</sequence>
<dbReference type="OrthoDB" id="9775296at2"/>
<dbReference type="PANTHER" id="PTHR43669">
    <property type="entry name" value="5-KETO-D-GLUCONATE 5-REDUCTASE"/>
    <property type="match status" value="1"/>
</dbReference>
<evidence type="ECO:0000256" key="2">
    <source>
        <dbReference type="ARBA" id="ARBA00023002"/>
    </source>
</evidence>
<evidence type="ECO:0000313" key="4">
    <source>
        <dbReference type="EMBL" id="ANE79168.1"/>
    </source>
</evidence>
<dbReference type="Pfam" id="PF00106">
    <property type="entry name" value="adh_short"/>
    <property type="match status" value="1"/>
</dbReference>
<gene>
    <name evidence="4" type="ORF">A7U43_07370</name>
</gene>
<dbReference type="PROSITE" id="PS00061">
    <property type="entry name" value="ADH_SHORT"/>
    <property type="match status" value="1"/>
</dbReference>
<dbReference type="NCBIfam" id="NF005854">
    <property type="entry name" value="PRK07775.1"/>
    <property type="match status" value="1"/>
</dbReference>
<dbReference type="InterPro" id="IPR002347">
    <property type="entry name" value="SDR_fam"/>
</dbReference>
<dbReference type="SUPFAM" id="SSF51735">
    <property type="entry name" value="NAD(P)-binding Rossmann-fold domains"/>
    <property type="match status" value="1"/>
</dbReference>
<protein>
    <submittedName>
        <fullName evidence="4">Short-chain dehydrogenase</fullName>
    </submittedName>
</protein>
<dbReference type="Proteomes" id="UP000077143">
    <property type="component" value="Chromosome"/>
</dbReference>
<dbReference type="STRING" id="1682113.A7U43_07370"/>
<dbReference type="KEGG" id="madi:A7U43_07370"/>